<dbReference type="CDD" id="cd14733">
    <property type="entry name" value="BACK"/>
    <property type="match status" value="1"/>
</dbReference>
<dbReference type="Gene3D" id="2.120.10.80">
    <property type="entry name" value="Kelch-type beta propeller"/>
    <property type="match status" value="1"/>
</dbReference>
<dbReference type="Pfam" id="PF24681">
    <property type="entry name" value="Kelch_KLHDC2_KLHL20_DRC7"/>
    <property type="match status" value="1"/>
</dbReference>
<evidence type="ECO:0000256" key="3">
    <source>
        <dbReference type="SAM" id="MobiDB-lite"/>
    </source>
</evidence>
<evidence type="ECO:0000313" key="5">
    <source>
        <dbReference type="EMBL" id="RIB20248.1"/>
    </source>
</evidence>
<keyword evidence="2" id="KW-0677">Repeat</keyword>
<evidence type="ECO:0000313" key="6">
    <source>
        <dbReference type="Proteomes" id="UP000266673"/>
    </source>
</evidence>
<dbReference type="InterPro" id="IPR015915">
    <property type="entry name" value="Kelch-typ_b-propeller"/>
</dbReference>
<evidence type="ECO:0000256" key="2">
    <source>
        <dbReference type="ARBA" id="ARBA00022737"/>
    </source>
</evidence>
<comment type="caution">
    <text evidence="5">The sequence shown here is derived from an EMBL/GenBank/DDBJ whole genome shotgun (WGS) entry which is preliminary data.</text>
</comment>
<dbReference type="EMBL" id="QKWP01000428">
    <property type="protein sequence ID" value="RIB20248.1"/>
    <property type="molecule type" value="Genomic_DNA"/>
</dbReference>
<gene>
    <name evidence="5" type="ORF">C2G38_2179766</name>
</gene>
<reference evidence="5 6" key="1">
    <citation type="submission" date="2018-06" db="EMBL/GenBank/DDBJ databases">
        <title>Comparative genomics reveals the genomic features of Rhizophagus irregularis, R. cerebriforme, R. diaphanum and Gigaspora rosea, and their symbiotic lifestyle signature.</title>
        <authorList>
            <person name="Morin E."/>
            <person name="San Clemente H."/>
            <person name="Chen E.C.H."/>
            <person name="De La Providencia I."/>
            <person name="Hainaut M."/>
            <person name="Kuo A."/>
            <person name="Kohler A."/>
            <person name="Murat C."/>
            <person name="Tang N."/>
            <person name="Roy S."/>
            <person name="Loubradou J."/>
            <person name="Henrissat B."/>
            <person name="Grigoriev I.V."/>
            <person name="Corradi N."/>
            <person name="Roux C."/>
            <person name="Martin F.M."/>
        </authorList>
    </citation>
    <scope>NUCLEOTIDE SEQUENCE [LARGE SCALE GENOMIC DNA]</scope>
    <source>
        <strain evidence="5 6">DAOM 194757</strain>
    </source>
</reference>
<dbReference type="Pfam" id="PF00651">
    <property type="entry name" value="BTB"/>
    <property type="match status" value="1"/>
</dbReference>
<dbReference type="Pfam" id="PF07707">
    <property type="entry name" value="BACK"/>
    <property type="match status" value="1"/>
</dbReference>
<evidence type="ECO:0000259" key="4">
    <source>
        <dbReference type="PROSITE" id="PS50097"/>
    </source>
</evidence>
<dbReference type="InterPro" id="IPR011705">
    <property type="entry name" value="BACK"/>
</dbReference>
<sequence length="554" mass="62734">MFSETSVSPQDTSSPSSSSTLATTPNLIHGDRSLPFFSPSSPYPTKATGVSLSCLVNASVTVVPNGNDPGQLPNYIYVFGGFHMYTDEVYNDLYRLNVTEMKWEDVIYLKGVRPSKRINHSASLWNLDKLIIFGGTDDEDRYCDDIVILDLKSMTWERPETSGHYPKGRSKHSATIHNDKLYIVGGYSDHEETVGAVSSEVNCLNLQTWTWEPPISLVPRHSHVSFIFRNRLYLYGGYNEEMDREKSLIIMDINTKHVSKIEITSDSGPEMNAGEHFAQLYGNQLVVVVTQCIKRGAQDVSIGVWALDLDIFHWHKFEDGDRLVQGNWHCFAMAENSSRFFLFGVDEKESDEYFSNVLSIDLQEYGISNIPPPTIGWDFQQLMNDKNTSDFIVRSDDANSPSIHVHKIILLARWPHFANMCNSGMTESHAKSLIIPEPFSTVQAFIYFLYTDTLDESLPIDTIADLMVLGNMYLISRLTSLCCARLQMKFDIENVARIYHCASVAGAHALKKRAMRFINNNFGPVSKTRGFRTLPQEILFDFLDSLPEKAKINY</sequence>
<dbReference type="SUPFAM" id="SSF54695">
    <property type="entry name" value="POZ domain"/>
    <property type="match status" value="1"/>
</dbReference>
<proteinExistence type="predicted"/>
<dbReference type="InterPro" id="IPR000210">
    <property type="entry name" value="BTB/POZ_dom"/>
</dbReference>
<keyword evidence="1" id="KW-0880">Kelch repeat</keyword>
<dbReference type="AlphaFoldDB" id="A0A397VEP0"/>
<dbReference type="Gene3D" id="3.30.710.10">
    <property type="entry name" value="Potassium Channel Kv1.1, Chain A"/>
    <property type="match status" value="1"/>
</dbReference>
<feature type="domain" description="BTB" evidence="4">
    <location>
        <begin position="389"/>
        <end position="458"/>
    </location>
</feature>
<dbReference type="SMART" id="SM00225">
    <property type="entry name" value="BTB"/>
    <property type="match status" value="1"/>
</dbReference>
<dbReference type="InterPro" id="IPR011333">
    <property type="entry name" value="SKP1/BTB/POZ_sf"/>
</dbReference>
<feature type="region of interest" description="Disordered" evidence="3">
    <location>
        <begin position="1"/>
        <end position="24"/>
    </location>
</feature>
<evidence type="ECO:0000256" key="1">
    <source>
        <dbReference type="ARBA" id="ARBA00022441"/>
    </source>
</evidence>
<dbReference type="OrthoDB" id="432528at2759"/>
<keyword evidence="6" id="KW-1185">Reference proteome</keyword>
<dbReference type="PROSITE" id="PS50097">
    <property type="entry name" value="BTB"/>
    <property type="match status" value="1"/>
</dbReference>
<dbReference type="SUPFAM" id="SSF117281">
    <property type="entry name" value="Kelch motif"/>
    <property type="match status" value="1"/>
</dbReference>
<protein>
    <recommendedName>
        <fullName evidence="4">BTB domain-containing protein</fullName>
    </recommendedName>
</protein>
<dbReference type="Proteomes" id="UP000266673">
    <property type="component" value="Unassembled WGS sequence"/>
</dbReference>
<organism evidence="5 6">
    <name type="scientific">Gigaspora rosea</name>
    <dbReference type="NCBI Taxonomy" id="44941"/>
    <lineage>
        <taxon>Eukaryota</taxon>
        <taxon>Fungi</taxon>
        <taxon>Fungi incertae sedis</taxon>
        <taxon>Mucoromycota</taxon>
        <taxon>Glomeromycotina</taxon>
        <taxon>Glomeromycetes</taxon>
        <taxon>Diversisporales</taxon>
        <taxon>Gigasporaceae</taxon>
        <taxon>Gigaspora</taxon>
    </lineage>
</organism>
<dbReference type="PANTHER" id="PTHR46228">
    <property type="entry name" value="KELCH DOMAIN-CONTAINING PROTEIN"/>
    <property type="match status" value="1"/>
</dbReference>
<name>A0A397VEP0_9GLOM</name>
<accession>A0A397VEP0</accession>
<dbReference type="PANTHER" id="PTHR46228:SF2">
    <property type="entry name" value="KELCH REPEAT PROTEIN (AFU_ORTHOLOGUE AFUA_4G14350)"/>
    <property type="match status" value="1"/>
</dbReference>